<dbReference type="CDD" id="cd06578">
    <property type="entry name" value="HemD"/>
    <property type="match status" value="1"/>
</dbReference>
<dbReference type="EMBL" id="CP073078">
    <property type="protein sequence ID" value="QUD86990.1"/>
    <property type="molecule type" value="Genomic_DNA"/>
</dbReference>
<dbReference type="InterPro" id="IPR003754">
    <property type="entry name" value="4pyrrol_synth_uPrphyn_synth"/>
</dbReference>
<evidence type="ECO:0000313" key="3">
    <source>
        <dbReference type="Proteomes" id="UP000676409"/>
    </source>
</evidence>
<dbReference type="RefSeq" id="WP_211937042.1">
    <property type="nucleotide sequence ID" value="NZ_CP073078.1"/>
</dbReference>
<name>A0A975FX18_9CAUL</name>
<dbReference type="InterPro" id="IPR036108">
    <property type="entry name" value="4pyrrol_syn_uPrphyn_synt_sf"/>
</dbReference>
<dbReference type="SUPFAM" id="SSF69618">
    <property type="entry name" value="HemD-like"/>
    <property type="match status" value="1"/>
</dbReference>
<dbReference type="GO" id="GO:0033014">
    <property type="term" value="P:tetrapyrrole biosynthetic process"/>
    <property type="evidence" value="ECO:0007669"/>
    <property type="project" value="InterPro"/>
</dbReference>
<sequence>MTAEPARLWVTRAQPQAAATARRIEALGLMAVVQPVLAVVPIEADLDLSGADALAFTSQAAVAAFAAQSEARALRAFPVGTATAAALRAAGFPRVEAPPPQGDVHGLAKSIATADSRPRLVFNPTAEEPAADLGALLADSGIEVRSTPVYRTVRTHLAAPPEPIDGFLIHSAKAAAAVADVVLPEAAGRLTAYVISEAAAAGLRQRGFGRILLAERPEEASLLELIERDRTRPRKPGDP</sequence>
<organism evidence="2 3">
    <name type="scientific">Phenylobacterium montanum</name>
    <dbReference type="NCBI Taxonomy" id="2823693"/>
    <lineage>
        <taxon>Bacteria</taxon>
        <taxon>Pseudomonadati</taxon>
        <taxon>Pseudomonadota</taxon>
        <taxon>Alphaproteobacteria</taxon>
        <taxon>Caulobacterales</taxon>
        <taxon>Caulobacteraceae</taxon>
        <taxon>Phenylobacterium</taxon>
    </lineage>
</organism>
<evidence type="ECO:0000313" key="2">
    <source>
        <dbReference type="EMBL" id="QUD86990.1"/>
    </source>
</evidence>
<reference evidence="2" key="1">
    <citation type="submission" date="2021-04" db="EMBL/GenBank/DDBJ databases">
        <title>The complete genome sequence of Caulobacter sp. S6.</title>
        <authorList>
            <person name="Tang Y."/>
            <person name="Ouyang W."/>
            <person name="Liu Q."/>
            <person name="Huang B."/>
            <person name="Guo Z."/>
            <person name="Lei P."/>
        </authorList>
    </citation>
    <scope>NUCLEOTIDE SEQUENCE</scope>
    <source>
        <strain evidence="2">S6</strain>
    </source>
</reference>
<protein>
    <submittedName>
        <fullName evidence="2">Uroporphyrinogen-III synthase</fullName>
    </submittedName>
</protein>
<dbReference type="AlphaFoldDB" id="A0A975FX18"/>
<evidence type="ECO:0000259" key="1">
    <source>
        <dbReference type="Pfam" id="PF02602"/>
    </source>
</evidence>
<proteinExistence type="predicted"/>
<feature type="domain" description="Tetrapyrrole biosynthesis uroporphyrinogen III synthase" evidence="1">
    <location>
        <begin position="19"/>
        <end position="224"/>
    </location>
</feature>
<accession>A0A975FX18</accession>
<dbReference type="Proteomes" id="UP000676409">
    <property type="component" value="Chromosome"/>
</dbReference>
<dbReference type="Pfam" id="PF02602">
    <property type="entry name" value="HEM4"/>
    <property type="match status" value="1"/>
</dbReference>
<dbReference type="Gene3D" id="3.40.50.10090">
    <property type="match status" value="2"/>
</dbReference>
<keyword evidence="3" id="KW-1185">Reference proteome</keyword>
<dbReference type="KEGG" id="caul:KCG34_18230"/>
<dbReference type="GO" id="GO:0004852">
    <property type="term" value="F:uroporphyrinogen-III synthase activity"/>
    <property type="evidence" value="ECO:0007669"/>
    <property type="project" value="InterPro"/>
</dbReference>
<gene>
    <name evidence="2" type="ORF">KCG34_18230</name>
</gene>